<protein>
    <submittedName>
        <fullName evidence="2">Uncharacterized protein</fullName>
    </submittedName>
</protein>
<feature type="region of interest" description="Disordered" evidence="1">
    <location>
        <begin position="1"/>
        <end position="28"/>
    </location>
</feature>
<evidence type="ECO:0000313" key="2">
    <source>
        <dbReference type="EMBL" id="SVB74426.1"/>
    </source>
</evidence>
<gene>
    <name evidence="2" type="ORF">METZ01_LOCUS227280</name>
</gene>
<proteinExistence type="predicted"/>
<sequence length="28" mass="3069">MAGKNQEEKMRQDPPVSLSKGETAINPL</sequence>
<evidence type="ECO:0000256" key="1">
    <source>
        <dbReference type="SAM" id="MobiDB-lite"/>
    </source>
</evidence>
<accession>A0A382GGT7</accession>
<organism evidence="2">
    <name type="scientific">marine metagenome</name>
    <dbReference type="NCBI Taxonomy" id="408172"/>
    <lineage>
        <taxon>unclassified sequences</taxon>
        <taxon>metagenomes</taxon>
        <taxon>ecological metagenomes</taxon>
    </lineage>
</organism>
<dbReference type="AlphaFoldDB" id="A0A382GGT7"/>
<reference evidence="2" key="1">
    <citation type="submission" date="2018-05" db="EMBL/GenBank/DDBJ databases">
        <authorList>
            <person name="Lanie J.A."/>
            <person name="Ng W.-L."/>
            <person name="Kazmierczak K.M."/>
            <person name="Andrzejewski T.M."/>
            <person name="Davidsen T.M."/>
            <person name="Wayne K.J."/>
            <person name="Tettelin H."/>
            <person name="Glass J.I."/>
            <person name="Rusch D."/>
            <person name="Podicherti R."/>
            <person name="Tsui H.-C.T."/>
            <person name="Winkler M.E."/>
        </authorList>
    </citation>
    <scope>NUCLEOTIDE SEQUENCE</scope>
</reference>
<name>A0A382GGT7_9ZZZZ</name>
<dbReference type="EMBL" id="UINC01055487">
    <property type="protein sequence ID" value="SVB74426.1"/>
    <property type="molecule type" value="Genomic_DNA"/>
</dbReference>
<feature type="compositionally biased region" description="Basic and acidic residues" evidence="1">
    <location>
        <begin position="1"/>
        <end position="12"/>
    </location>
</feature>